<keyword evidence="9" id="KW-1185">Reference proteome</keyword>
<dbReference type="OrthoDB" id="7021155at2"/>
<dbReference type="PANTHER" id="PTHR11228:SF7">
    <property type="entry name" value="PQQA PEPTIDE CYCLASE"/>
    <property type="match status" value="1"/>
</dbReference>
<dbReference type="GO" id="GO:0051539">
    <property type="term" value="F:4 iron, 4 sulfur cluster binding"/>
    <property type="evidence" value="ECO:0007669"/>
    <property type="project" value="UniProtKB-KW"/>
</dbReference>
<evidence type="ECO:0000256" key="2">
    <source>
        <dbReference type="ARBA" id="ARBA00022485"/>
    </source>
</evidence>
<dbReference type="PROSITE" id="PS51918">
    <property type="entry name" value="RADICAL_SAM"/>
    <property type="match status" value="1"/>
</dbReference>
<evidence type="ECO:0000256" key="5">
    <source>
        <dbReference type="ARBA" id="ARBA00023004"/>
    </source>
</evidence>
<dbReference type="SMART" id="SM00729">
    <property type="entry name" value="Elp3"/>
    <property type="match status" value="1"/>
</dbReference>
<evidence type="ECO:0000259" key="7">
    <source>
        <dbReference type="PROSITE" id="PS51918"/>
    </source>
</evidence>
<name>L1QPB8_9CLOT</name>
<dbReference type="SFLD" id="SFLDS00029">
    <property type="entry name" value="Radical_SAM"/>
    <property type="match status" value="1"/>
</dbReference>
<gene>
    <name evidence="8" type="ORF">HMPREF0216_00012</name>
</gene>
<organism evidence="8 9">
    <name type="scientific">Clostridium celatum DSM 1785</name>
    <dbReference type="NCBI Taxonomy" id="545697"/>
    <lineage>
        <taxon>Bacteria</taxon>
        <taxon>Bacillati</taxon>
        <taxon>Bacillota</taxon>
        <taxon>Clostridia</taxon>
        <taxon>Eubacteriales</taxon>
        <taxon>Clostridiaceae</taxon>
        <taxon>Clostridium</taxon>
    </lineage>
</organism>
<evidence type="ECO:0000256" key="6">
    <source>
        <dbReference type="ARBA" id="ARBA00023014"/>
    </source>
</evidence>
<sequence length="396" mass="45441">MAVEPRISKYLFAKASKSKIPLSGTFELSPCCNLDCRMCYVRKTKQEVNELGGEKTVEEWLELARECRDAGMLFLLLTGGEPFLYKDFKRLYLELKKMGFMISINTNGTLIDEEVVSWLSKNPPYRMQITLYGGSNETYERLCRDNKGFDKTTKAIKMLKEAGIAIKINASMTQYNIEDLDKIYEFAKENNVYVQATSYMFPPTRRNEEAIGIGDRFTPQEAAHYSVKIDQLRLEKDEFSKRAIAMREGLIKFKSELEECESLDSSAEDSDNIENKNIIDNEETREKLKCRAGKSSFWINWKGEMTACGMMNWPVAYPFKEGLIPAWYKIIDETDKLRMPKKCTKCEKKFACTVCGASVVTETGDFEKAPKYICKMTEKILEETEKAYKLIAPGAK</sequence>
<evidence type="ECO:0000313" key="9">
    <source>
        <dbReference type="Proteomes" id="UP000010420"/>
    </source>
</evidence>
<dbReference type="PATRIC" id="fig|545697.3.peg.12"/>
<dbReference type="GO" id="GO:0003824">
    <property type="term" value="F:catalytic activity"/>
    <property type="evidence" value="ECO:0007669"/>
    <property type="project" value="InterPro"/>
</dbReference>
<dbReference type="SFLD" id="SFLDG01067">
    <property type="entry name" value="SPASM/twitch_domain_containing"/>
    <property type="match status" value="1"/>
</dbReference>
<dbReference type="InterPro" id="IPR017200">
    <property type="entry name" value="PqqE-like"/>
</dbReference>
<reference evidence="8 9" key="1">
    <citation type="submission" date="2012-05" db="EMBL/GenBank/DDBJ databases">
        <authorList>
            <person name="Weinstock G."/>
            <person name="Sodergren E."/>
            <person name="Lobos E.A."/>
            <person name="Fulton L."/>
            <person name="Fulton R."/>
            <person name="Courtney L."/>
            <person name="Fronick C."/>
            <person name="O'Laughlin M."/>
            <person name="Godfrey J."/>
            <person name="Wilson R.M."/>
            <person name="Miner T."/>
            <person name="Farmer C."/>
            <person name="Delehaunty K."/>
            <person name="Cordes M."/>
            <person name="Minx P."/>
            <person name="Tomlinson C."/>
            <person name="Chen J."/>
            <person name="Wollam A."/>
            <person name="Pepin K.H."/>
            <person name="Bhonagiri V."/>
            <person name="Zhang X."/>
            <person name="Suruliraj S."/>
            <person name="Warren W."/>
            <person name="Mitreva M."/>
            <person name="Mardis E.R."/>
            <person name="Wilson R.K."/>
        </authorList>
    </citation>
    <scope>NUCLEOTIDE SEQUENCE [LARGE SCALE GENOMIC DNA]</scope>
    <source>
        <strain evidence="8 9">DSM 1785</strain>
    </source>
</reference>
<dbReference type="PIRSF" id="PIRSF037420">
    <property type="entry name" value="PQQ_syn_pqqE"/>
    <property type="match status" value="1"/>
</dbReference>
<dbReference type="RefSeq" id="WP_005209619.1">
    <property type="nucleotide sequence ID" value="NZ_KB291596.1"/>
</dbReference>
<keyword evidence="2" id="KW-0004">4Fe-4S</keyword>
<keyword evidence="4" id="KW-0479">Metal-binding</keyword>
<dbReference type="PANTHER" id="PTHR11228">
    <property type="entry name" value="RADICAL SAM DOMAIN PROTEIN"/>
    <property type="match status" value="1"/>
</dbReference>
<evidence type="ECO:0000256" key="1">
    <source>
        <dbReference type="ARBA" id="ARBA00001966"/>
    </source>
</evidence>
<proteinExistence type="predicted"/>
<comment type="caution">
    <text evidence="8">The sequence shown here is derived from an EMBL/GenBank/DDBJ whole genome shotgun (WGS) entry which is preliminary data.</text>
</comment>
<comment type="cofactor">
    <cofactor evidence="1">
        <name>[4Fe-4S] cluster</name>
        <dbReference type="ChEBI" id="CHEBI:49883"/>
    </cofactor>
</comment>
<keyword evidence="6" id="KW-0411">Iron-sulfur</keyword>
<dbReference type="InterPro" id="IPR007197">
    <property type="entry name" value="rSAM"/>
</dbReference>
<keyword evidence="5" id="KW-0408">Iron</keyword>
<dbReference type="AlphaFoldDB" id="L1QPB8"/>
<dbReference type="Proteomes" id="UP000010420">
    <property type="component" value="Unassembled WGS sequence"/>
</dbReference>
<dbReference type="Pfam" id="PF04055">
    <property type="entry name" value="Radical_SAM"/>
    <property type="match status" value="1"/>
</dbReference>
<dbReference type="GO" id="GO:0046872">
    <property type="term" value="F:metal ion binding"/>
    <property type="evidence" value="ECO:0007669"/>
    <property type="project" value="UniProtKB-KW"/>
</dbReference>
<evidence type="ECO:0000256" key="4">
    <source>
        <dbReference type="ARBA" id="ARBA00022723"/>
    </source>
</evidence>
<dbReference type="eggNOG" id="COG0535">
    <property type="taxonomic scope" value="Bacteria"/>
</dbReference>
<evidence type="ECO:0000313" key="8">
    <source>
        <dbReference type="EMBL" id="EKY29818.1"/>
    </source>
</evidence>
<dbReference type="EMBL" id="AMEZ01000001">
    <property type="protein sequence ID" value="EKY29818.1"/>
    <property type="molecule type" value="Genomic_DNA"/>
</dbReference>
<dbReference type="CDD" id="cd01335">
    <property type="entry name" value="Radical_SAM"/>
    <property type="match status" value="1"/>
</dbReference>
<accession>L1QPB8</accession>
<dbReference type="InterPro" id="IPR006638">
    <property type="entry name" value="Elp3/MiaA/NifB-like_rSAM"/>
</dbReference>
<dbReference type="InterPro" id="IPR050377">
    <property type="entry name" value="Radical_SAM_PqqE_MftC-like"/>
</dbReference>
<dbReference type="HOGENOM" id="CLU_009273_4_2_9"/>
<dbReference type="STRING" id="545697.HMPREF0216_00012"/>
<keyword evidence="3" id="KW-0949">S-adenosyl-L-methionine</keyword>
<dbReference type="SUPFAM" id="SSF102114">
    <property type="entry name" value="Radical SAM enzymes"/>
    <property type="match status" value="1"/>
</dbReference>
<feature type="domain" description="Radical SAM core" evidence="7">
    <location>
        <begin position="18"/>
        <end position="236"/>
    </location>
</feature>
<dbReference type="SFLD" id="SFLDG01386">
    <property type="entry name" value="main_SPASM_domain-containing"/>
    <property type="match status" value="1"/>
</dbReference>
<dbReference type="InterPro" id="IPR058240">
    <property type="entry name" value="rSAM_sf"/>
</dbReference>
<protein>
    <submittedName>
        <fullName evidence="8">Radical SAM domain protein</fullName>
    </submittedName>
</protein>
<dbReference type="InterPro" id="IPR013785">
    <property type="entry name" value="Aldolase_TIM"/>
</dbReference>
<dbReference type="Gene3D" id="3.20.20.70">
    <property type="entry name" value="Aldolase class I"/>
    <property type="match status" value="1"/>
</dbReference>
<evidence type="ECO:0000256" key="3">
    <source>
        <dbReference type="ARBA" id="ARBA00022691"/>
    </source>
</evidence>